<dbReference type="AlphaFoldDB" id="A0A0B1SK27"/>
<dbReference type="Gene3D" id="1.20.90.10">
    <property type="entry name" value="Phospholipase A2 domain"/>
    <property type="match status" value="1"/>
</dbReference>
<protein>
    <submittedName>
        <fullName evidence="1">Uncharacterized protein</fullName>
    </submittedName>
</protein>
<accession>A0A0B1SK27</accession>
<dbReference type="SUPFAM" id="SSF48619">
    <property type="entry name" value="Phospholipase A2, PLA2"/>
    <property type="match status" value="1"/>
</dbReference>
<dbReference type="GO" id="GO:0004623">
    <property type="term" value="F:phospholipase A2 activity"/>
    <property type="evidence" value="ECO:0007669"/>
    <property type="project" value="InterPro"/>
</dbReference>
<dbReference type="GO" id="GO:0050482">
    <property type="term" value="P:arachidonate secretion"/>
    <property type="evidence" value="ECO:0007669"/>
    <property type="project" value="InterPro"/>
</dbReference>
<dbReference type="InterPro" id="IPR036444">
    <property type="entry name" value="PLipase_A2_dom_sf"/>
</dbReference>
<keyword evidence="2" id="KW-1185">Reference proteome</keyword>
<dbReference type="EMBL" id="KN572848">
    <property type="protein sequence ID" value="KHJ83565.1"/>
    <property type="molecule type" value="Genomic_DNA"/>
</dbReference>
<sequence length="42" mass="4828">MHHDKCYEAAVMMKYCKGTISEYLDFYSWRCLNSSAICAGVT</sequence>
<proteinExistence type="predicted"/>
<dbReference type="Proteomes" id="UP000053660">
    <property type="component" value="Unassembled WGS sequence"/>
</dbReference>
<reference evidence="1 2" key="1">
    <citation type="submission" date="2014-03" db="EMBL/GenBank/DDBJ databases">
        <title>Draft genome of the hookworm Oesophagostomum dentatum.</title>
        <authorList>
            <person name="Mitreva M."/>
        </authorList>
    </citation>
    <scope>NUCLEOTIDE SEQUENCE [LARGE SCALE GENOMIC DNA]</scope>
    <source>
        <strain evidence="1 2">OD-Hann</strain>
    </source>
</reference>
<dbReference type="GO" id="GO:0006644">
    <property type="term" value="P:phospholipid metabolic process"/>
    <property type="evidence" value="ECO:0007669"/>
    <property type="project" value="InterPro"/>
</dbReference>
<evidence type="ECO:0000313" key="1">
    <source>
        <dbReference type="EMBL" id="KHJ83565.1"/>
    </source>
</evidence>
<name>A0A0B1SK27_OESDE</name>
<organism evidence="1 2">
    <name type="scientific">Oesophagostomum dentatum</name>
    <name type="common">Nodular worm</name>
    <dbReference type="NCBI Taxonomy" id="61180"/>
    <lineage>
        <taxon>Eukaryota</taxon>
        <taxon>Metazoa</taxon>
        <taxon>Ecdysozoa</taxon>
        <taxon>Nematoda</taxon>
        <taxon>Chromadorea</taxon>
        <taxon>Rhabditida</taxon>
        <taxon>Rhabditina</taxon>
        <taxon>Rhabditomorpha</taxon>
        <taxon>Strongyloidea</taxon>
        <taxon>Strongylidae</taxon>
        <taxon>Oesophagostomum</taxon>
    </lineage>
</organism>
<evidence type="ECO:0000313" key="2">
    <source>
        <dbReference type="Proteomes" id="UP000053660"/>
    </source>
</evidence>
<gene>
    <name evidence="1" type="ORF">OESDEN_16735</name>
</gene>
<dbReference type="OrthoDB" id="5839847at2759"/>